<accession>C5KLS8</accession>
<protein>
    <submittedName>
        <fullName evidence="2">Uncharacterized protein</fullName>
    </submittedName>
</protein>
<organism evidence="3">
    <name type="scientific">Perkinsus marinus (strain ATCC 50983 / TXsc)</name>
    <dbReference type="NCBI Taxonomy" id="423536"/>
    <lineage>
        <taxon>Eukaryota</taxon>
        <taxon>Sar</taxon>
        <taxon>Alveolata</taxon>
        <taxon>Perkinsozoa</taxon>
        <taxon>Perkinsea</taxon>
        <taxon>Perkinsida</taxon>
        <taxon>Perkinsidae</taxon>
        <taxon>Perkinsus</taxon>
    </lineage>
</organism>
<sequence>MSPSSTATPDVTNRIDRLESTMSRLEGMLSMFIQGSIQTTTTGQGGLGPASSSIVEDHDDAKEQINPSGNTQKIAKVASEAQLDTSSEAPVIGVAPPTGSPSPTKRRVAGDAEEEEEGGRQPRAKRKRSEKEVDATRAEYCDDDAAAVQHPLDEGLPTEVSTPVISAQHCVEEHVPGRTPLKVLRQRGGMYDEAVGRQGGRRS</sequence>
<dbReference type="EMBL" id="GG674152">
    <property type="protein sequence ID" value="EER14572.1"/>
    <property type="molecule type" value="Genomic_DNA"/>
</dbReference>
<evidence type="ECO:0000313" key="3">
    <source>
        <dbReference type="Proteomes" id="UP000007800"/>
    </source>
</evidence>
<feature type="region of interest" description="Disordered" evidence="1">
    <location>
        <begin position="36"/>
        <end position="141"/>
    </location>
</feature>
<dbReference type="Proteomes" id="UP000007800">
    <property type="component" value="Unassembled WGS sequence"/>
</dbReference>
<proteinExistence type="predicted"/>
<gene>
    <name evidence="2" type="ORF">Pmar_PMAR027434</name>
</gene>
<feature type="compositionally biased region" description="Basic and acidic residues" evidence="1">
    <location>
        <begin position="129"/>
        <end position="140"/>
    </location>
</feature>
<dbReference type="AlphaFoldDB" id="C5KLS8"/>
<evidence type="ECO:0000256" key="1">
    <source>
        <dbReference type="SAM" id="MobiDB-lite"/>
    </source>
</evidence>
<evidence type="ECO:0000313" key="2">
    <source>
        <dbReference type="EMBL" id="EER14572.1"/>
    </source>
</evidence>
<dbReference type="RefSeq" id="XP_002782777.1">
    <property type="nucleotide sequence ID" value="XM_002782731.1"/>
</dbReference>
<keyword evidence="3" id="KW-1185">Reference proteome</keyword>
<dbReference type="InParanoid" id="C5KLS8"/>
<dbReference type="GeneID" id="9045260"/>
<reference evidence="2 3" key="1">
    <citation type="submission" date="2008-07" db="EMBL/GenBank/DDBJ databases">
        <authorList>
            <person name="El-Sayed N."/>
            <person name="Caler E."/>
            <person name="Inman J."/>
            <person name="Amedeo P."/>
            <person name="Hass B."/>
            <person name="Wortman J."/>
        </authorList>
    </citation>
    <scope>NUCLEOTIDE SEQUENCE [LARGE SCALE GENOMIC DNA]</scope>
    <source>
        <strain evidence="3">ATCC 50983 / TXsc</strain>
    </source>
</reference>
<name>C5KLS8_PERM5</name>